<dbReference type="EMBL" id="PEIB01000017">
    <property type="protein sequence ID" value="RXJ72650.1"/>
    <property type="molecule type" value="Genomic_DNA"/>
</dbReference>
<dbReference type="RefSeq" id="WP_129122874.1">
    <property type="nucleotide sequence ID" value="NZ_PEIB01000017.1"/>
</dbReference>
<comment type="caution">
    <text evidence="2">The sequence shown here is derived from an EMBL/GenBank/DDBJ whole genome shotgun (WGS) entry which is preliminary data.</text>
</comment>
<name>A0A4Q0YNU8_9GAMM</name>
<keyword evidence="3" id="KW-1185">Reference proteome</keyword>
<reference evidence="2 3" key="1">
    <citation type="submission" date="2017-10" db="EMBL/GenBank/DDBJ databases">
        <title>Nyctiphanis sp. nov., isolated from the stomach of the euphausiid Nyctiphanes simplex (Hansen, 1911) in the Gulf of California.</title>
        <authorList>
            <person name="Gomez-Gil B."/>
            <person name="Aguilar-Mendez M."/>
            <person name="Lopez-Cortes A."/>
            <person name="Gomez-Gutierrez J."/>
            <person name="Roque A."/>
            <person name="Lang E."/>
            <person name="Gonzalez-Castillo A."/>
        </authorList>
    </citation>
    <scope>NUCLEOTIDE SEQUENCE [LARGE SCALE GENOMIC DNA]</scope>
    <source>
        <strain evidence="2 3">CAIM 600</strain>
    </source>
</reference>
<feature type="transmembrane region" description="Helical" evidence="1">
    <location>
        <begin position="59"/>
        <end position="78"/>
    </location>
</feature>
<protein>
    <submittedName>
        <fullName evidence="2">GlsB/YeaQ/YmgE family stress response membrane protein</fullName>
    </submittedName>
</protein>
<keyword evidence="1" id="KW-0472">Membrane</keyword>
<proteinExistence type="predicted"/>
<accession>A0A4Q0YNU8</accession>
<feature type="transmembrane region" description="Helical" evidence="1">
    <location>
        <begin position="6"/>
        <end position="21"/>
    </location>
</feature>
<evidence type="ECO:0000313" key="2">
    <source>
        <dbReference type="EMBL" id="RXJ72650.1"/>
    </source>
</evidence>
<dbReference type="Proteomes" id="UP000290287">
    <property type="component" value="Unassembled WGS sequence"/>
</dbReference>
<dbReference type="OrthoDB" id="9811343at2"/>
<dbReference type="AlphaFoldDB" id="A0A4Q0YNU8"/>
<organism evidence="2 3">
    <name type="scientific">Veronia nyctiphanis</name>
    <dbReference type="NCBI Taxonomy" id="1278244"/>
    <lineage>
        <taxon>Bacteria</taxon>
        <taxon>Pseudomonadati</taxon>
        <taxon>Pseudomonadota</taxon>
        <taxon>Gammaproteobacteria</taxon>
        <taxon>Vibrionales</taxon>
        <taxon>Vibrionaceae</taxon>
        <taxon>Veronia</taxon>
    </lineage>
</organism>
<evidence type="ECO:0000256" key="1">
    <source>
        <dbReference type="SAM" id="Phobius"/>
    </source>
</evidence>
<keyword evidence="1" id="KW-0812">Transmembrane</keyword>
<keyword evidence="1" id="KW-1133">Transmembrane helix</keyword>
<sequence length="82" mass="8522">MGLVSWLLLGLLAGVIARLLFKRERHGGLFVTALLGIGGATAICWVASLLGFISPKEVTFIGVALASAGASIPLAIYARHFS</sequence>
<gene>
    <name evidence="2" type="ORF">CS022_14515</name>
</gene>
<feature type="transmembrane region" description="Helical" evidence="1">
    <location>
        <begin position="28"/>
        <end position="53"/>
    </location>
</feature>
<evidence type="ECO:0000313" key="3">
    <source>
        <dbReference type="Proteomes" id="UP000290287"/>
    </source>
</evidence>